<protein>
    <submittedName>
        <fullName evidence="1">Uncharacterized protein</fullName>
    </submittedName>
</protein>
<dbReference type="EMBL" id="JAKROA010000002">
    <property type="protein sequence ID" value="KAL5110879.1"/>
    <property type="molecule type" value="Genomic_DNA"/>
</dbReference>
<proteinExistence type="predicted"/>
<organism evidence="1 2">
    <name type="scientific">Taenia crassiceps</name>
    <dbReference type="NCBI Taxonomy" id="6207"/>
    <lineage>
        <taxon>Eukaryota</taxon>
        <taxon>Metazoa</taxon>
        <taxon>Spiralia</taxon>
        <taxon>Lophotrochozoa</taxon>
        <taxon>Platyhelminthes</taxon>
        <taxon>Cestoda</taxon>
        <taxon>Eucestoda</taxon>
        <taxon>Cyclophyllidea</taxon>
        <taxon>Taeniidae</taxon>
        <taxon>Taenia</taxon>
    </lineage>
</organism>
<gene>
    <name evidence="1" type="ORF">TcWFU_009079</name>
</gene>
<keyword evidence="2" id="KW-1185">Reference proteome</keyword>
<evidence type="ECO:0000313" key="2">
    <source>
        <dbReference type="Proteomes" id="UP001651158"/>
    </source>
</evidence>
<name>A0ABR4QMN0_9CEST</name>
<accession>A0ABR4QMN0</accession>
<dbReference type="Proteomes" id="UP001651158">
    <property type="component" value="Unassembled WGS sequence"/>
</dbReference>
<comment type="caution">
    <text evidence="1">The sequence shown here is derived from an EMBL/GenBank/DDBJ whole genome shotgun (WGS) entry which is preliminary data.</text>
</comment>
<evidence type="ECO:0000313" key="1">
    <source>
        <dbReference type="EMBL" id="KAL5110879.1"/>
    </source>
</evidence>
<sequence length="138" mass="15522">MVASNLRGIRTSSTHLDEASQVNGSSYCSKFSDMKKEGTKLSVQPRFRELLYFYERSAPCIQPPVSAELAVTVGRDIPNSMRCLMWTPLFPSSELFKATLTPSYSRNHTNDAVNSSDNYNPICTKRSTTFVYACERFA</sequence>
<reference evidence="1 2" key="1">
    <citation type="journal article" date="2022" name="Front. Cell. Infect. Microbiol.">
        <title>The Genomes of Two Strains of Taenia crassiceps the Animal Model for the Study of Human Cysticercosis.</title>
        <authorList>
            <person name="Bobes R.J."/>
            <person name="Estrada K."/>
            <person name="Rios-Valencia D.G."/>
            <person name="Calderon-Gallegos A."/>
            <person name="de la Torre P."/>
            <person name="Carrero J.C."/>
            <person name="Sanchez-Flores A."/>
            <person name="Laclette J.P."/>
        </authorList>
    </citation>
    <scope>NUCLEOTIDE SEQUENCE [LARGE SCALE GENOMIC DNA]</scope>
    <source>
        <strain evidence="1">WFUcys</strain>
    </source>
</reference>